<evidence type="ECO:0000256" key="12">
    <source>
        <dbReference type="SAM" id="SignalP"/>
    </source>
</evidence>
<evidence type="ECO:0000313" key="15">
    <source>
        <dbReference type="EMBL" id="KAG6627274.1"/>
    </source>
</evidence>
<feature type="chain" id="PRO_5035865714" description="Leucine-rich repeat-containing N-terminal plant-type domain-containing protein" evidence="12">
    <location>
        <begin position="23"/>
        <end position="728"/>
    </location>
</feature>
<organism evidence="15 16">
    <name type="scientific">Carya illinoinensis</name>
    <name type="common">Pecan</name>
    <dbReference type="NCBI Taxonomy" id="32201"/>
    <lineage>
        <taxon>Eukaryota</taxon>
        <taxon>Viridiplantae</taxon>
        <taxon>Streptophyta</taxon>
        <taxon>Embryophyta</taxon>
        <taxon>Tracheophyta</taxon>
        <taxon>Spermatophyta</taxon>
        <taxon>Magnoliopsida</taxon>
        <taxon>eudicotyledons</taxon>
        <taxon>Gunneridae</taxon>
        <taxon>Pentapetalae</taxon>
        <taxon>rosids</taxon>
        <taxon>fabids</taxon>
        <taxon>Fagales</taxon>
        <taxon>Juglandaceae</taxon>
        <taxon>Carya</taxon>
    </lineage>
</organism>
<feature type="signal peptide" evidence="12">
    <location>
        <begin position="1"/>
        <end position="22"/>
    </location>
</feature>
<dbReference type="EMBL" id="CM031823">
    <property type="protein sequence ID" value="KAG6627274.1"/>
    <property type="molecule type" value="Genomic_DNA"/>
</dbReference>
<dbReference type="InterPro" id="IPR051502">
    <property type="entry name" value="RLP_Defense_Trigger"/>
</dbReference>
<proteinExistence type="inferred from homology"/>
<dbReference type="FunFam" id="3.80.10.10:FF:000111">
    <property type="entry name" value="LRR receptor-like serine/threonine-protein kinase ERECTA"/>
    <property type="match status" value="1"/>
</dbReference>
<keyword evidence="4" id="KW-0433">Leucine-rich repeat</keyword>
<dbReference type="InterPro" id="IPR055414">
    <property type="entry name" value="LRR_R13L4/SHOC2-like"/>
</dbReference>
<keyword evidence="6 12" id="KW-0732">Signal</keyword>
<evidence type="ECO:0000256" key="9">
    <source>
        <dbReference type="ARBA" id="ARBA00023136"/>
    </source>
</evidence>
<dbReference type="InterPro" id="IPR003591">
    <property type="entry name" value="Leu-rich_rpt_typical-subtyp"/>
</dbReference>
<feature type="domain" description="Leucine-rich repeat-containing N-terminal plant-type" evidence="13">
    <location>
        <begin position="28"/>
        <end position="68"/>
    </location>
</feature>
<evidence type="ECO:0000313" key="16">
    <source>
        <dbReference type="Proteomes" id="UP000811609"/>
    </source>
</evidence>
<keyword evidence="8" id="KW-1133">Transmembrane helix</keyword>
<dbReference type="InterPro" id="IPR013210">
    <property type="entry name" value="LRR_N_plant-typ"/>
</dbReference>
<keyword evidence="5" id="KW-0812">Transmembrane</keyword>
<dbReference type="Pfam" id="PF13855">
    <property type="entry name" value="LRR_8"/>
    <property type="match status" value="2"/>
</dbReference>
<keyword evidence="7" id="KW-0677">Repeat</keyword>
<dbReference type="GO" id="GO:0005886">
    <property type="term" value="C:plasma membrane"/>
    <property type="evidence" value="ECO:0007669"/>
    <property type="project" value="UniProtKB-SubCell"/>
</dbReference>
<comment type="subcellular location">
    <subcellularLocation>
        <location evidence="1">Cell membrane</location>
        <topology evidence="1">Single-pass type I membrane protein</topology>
    </subcellularLocation>
</comment>
<dbReference type="Pfam" id="PF08263">
    <property type="entry name" value="LRRNT_2"/>
    <property type="match status" value="1"/>
</dbReference>
<keyword evidence="10" id="KW-0675">Receptor</keyword>
<reference evidence="15" key="1">
    <citation type="submission" date="2020-12" db="EMBL/GenBank/DDBJ databases">
        <title>WGS assembly of Carya illinoinensis cv. Pawnee.</title>
        <authorList>
            <person name="Platts A."/>
            <person name="Shu S."/>
            <person name="Wright S."/>
            <person name="Barry K."/>
            <person name="Edger P."/>
            <person name="Pires J.C."/>
            <person name="Schmutz J."/>
        </authorList>
    </citation>
    <scope>NUCLEOTIDE SEQUENCE</scope>
    <source>
        <tissue evidence="15">Leaf</tissue>
    </source>
</reference>
<dbReference type="AlphaFoldDB" id="A0A8T1NDU9"/>
<evidence type="ECO:0000256" key="10">
    <source>
        <dbReference type="ARBA" id="ARBA00023170"/>
    </source>
</evidence>
<evidence type="ECO:0000256" key="1">
    <source>
        <dbReference type="ARBA" id="ARBA00004251"/>
    </source>
</evidence>
<dbReference type="Pfam" id="PF00560">
    <property type="entry name" value="LRR_1"/>
    <property type="match status" value="4"/>
</dbReference>
<keyword evidence="11" id="KW-0325">Glycoprotein</keyword>
<evidence type="ECO:0000256" key="6">
    <source>
        <dbReference type="ARBA" id="ARBA00022729"/>
    </source>
</evidence>
<dbReference type="SMART" id="SM00365">
    <property type="entry name" value="LRR_SD22"/>
    <property type="match status" value="8"/>
</dbReference>
<sequence>MEFGIFVWWLLLLAALFPLSSTYGCLREEREALLQLKASLNSSYDSLTSWNSSHEESNCCDWEYVMCDNTTGHVIELHLYHVRDVSISDYEIEVWYLNASIFLPFQELKYLDLSGNGIFGWVPNEGFERLSRLTKLEVLRLGINHINESFLSSLGQILSLKTLYLRNNLLERPMNFPISELRRLKNLQELYLDSSNIDKSFLRKVGAMTSLNVLTIRGCGLNGSLPIVQGLCELMNLQELDLSQNNFEELLPSCLANMTELQIFDISSNRFNASIDLSPLPSFKSLEYLDLSHNYFNPITFSSFSNLSKLEVIFSDRNKLVDETLSQKWNLGFQLKVFSCSSCLSTKFSRRITRFLHYQFDLQVIILPHNNFSGQFPTWLLENNTSNNNLLGMLPRWMGDMTSLTDIVVTKNQLEALIPVELCNLKSLSFLDLSHNNLNGSIPFCFNWSEIQHVHLNKNRLTGPITSAFKSCSNLVTLNLRDNYLTGNIPDWIGNLSSFSILLLEANYLQGKIPFQICLLGNLSLLDLSHNSFFGQIPQCLSNITFEPTYSKSFISSMSFMSSYSQISDILSRIFHSTMEVYLESDVLPMVDVLQEVEFTTKNIILSYKGDILNYMSGIDLSCNKLEGEIPAELGNLSSIHALNLSFNNLIGSIPTQFSNLHQIESLDLSHNNLDDTIPPQLIELNSLAVFNVAHNNFWGTTPERKAQFGTFDESSYEGNPLLCGPIA</sequence>
<evidence type="ECO:0000256" key="4">
    <source>
        <dbReference type="ARBA" id="ARBA00022614"/>
    </source>
</evidence>
<dbReference type="InterPro" id="IPR001611">
    <property type="entry name" value="Leu-rich_rpt"/>
</dbReference>
<name>A0A8T1NDU9_CARIL</name>
<comment type="similarity">
    <text evidence="2">Belongs to the RLP family.</text>
</comment>
<keyword evidence="16" id="KW-1185">Reference proteome</keyword>
<comment type="caution">
    <text evidence="15">The sequence shown here is derived from an EMBL/GenBank/DDBJ whole genome shotgun (WGS) entry which is preliminary data.</text>
</comment>
<dbReference type="PANTHER" id="PTHR48062">
    <property type="entry name" value="RECEPTOR-LIKE PROTEIN 14"/>
    <property type="match status" value="1"/>
</dbReference>
<evidence type="ECO:0000256" key="3">
    <source>
        <dbReference type="ARBA" id="ARBA00022475"/>
    </source>
</evidence>
<evidence type="ECO:0000256" key="8">
    <source>
        <dbReference type="ARBA" id="ARBA00022989"/>
    </source>
</evidence>
<accession>A0A8T1NDU9</accession>
<evidence type="ECO:0008006" key="17">
    <source>
        <dbReference type="Google" id="ProtNLM"/>
    </source>
</evidence>
<evidence type="ECO:0000259" key="13">
    <source>
        <dbReference type="Pfam" id="PF08263"/>
    </source>
</evidence>
<evidence type="ECO:0000256" key="7">
    <source>
        <dbReference type="ARBA" id="ARBA00022737"/>
    </source>
</evidence>
<evidence type="ECO:0000256" key="5">
    <source>
        <dbReference type="ARBA" id="ARBA00022692"/>
    </source>
</evidence>
<gene>
    <name evidence="15" type="ORF">CIPAW_15G115300</name>
</gene>
<evidence type="ECO:0000256" key="2">
    <source>
        <dbReference type="ARBA" id="ARBA00009592"/>
    </source>
</evidence>
<dbReference type="FunFam" id="3.80.10.10:FF:000095">
    <property type="entry name" value="LRR receptor-like serine/threonine-protein kinase GSO1"/>
    <property type="match status" value="1"/>
</dbReference>
<evidence type="ECO:0000256" key="11">
    <source>
        <dbReference type="ARBA" id="ARBA00023180"/>
    </source>
</evidence>
<dbReference type="PROSITE" id="PS51450">
    <property type="entry name" value="LRR"/>
    <property type="match status" value="1"/>
</dbReference>
<feature type="domain" description="Disease resistance R13L4/SHOC-2-like LRR" evidence="14">
    <location>
        <begin position="81"/>
        <end position="314"/>
    </location>
</feature>
<dbReference type="Proteomes" id="UP000811609">
    <property type="component" value="Chromosome 15"/>
</dbReference>
<evidence type="ECO:0000259" key="14">
    <source>
        <dbReference type="Pfam" id="PF23598"/>
    </source>
</evidence>
<dbReference type="SMART" id="SM00369">
    <property type="entry name" value="LRR_TYP"/>
    <property type="match status" value="8"/>
</dbReference>
<keyword evidence="3" id="KW-1003">Cell membrane</keyword>
<keyword evidence="9" id="KW-0472">Membrane</keyword>
<protein>
    <recommendedName>
        <fullName evidence="17">Leucine-rich repeat-containing N-terminal plant-type domain-containing protein</fullName>
    </recommendedName>
</protein>
<dbReference type="PANTHER" id="PTHR48062:SF21">
    <property type="entry name" value="RECEPTOR-LIKE PROTEIN 12"/>
    <property type="match status" value="1"/>
</dbReference>
<dbReference type="Pfam" id="PF23598">
    <property type="entry name" value="LRR_14"/>
    <property type="match status" value="1"/>
</dbReference>